<keyword evidence="3" id="KW-0315">Glutamine amidotransferase</keyword>
<dbReference type="InterPro" id="IPR002818">
    <property type="entry name" value="DJ-1/PfpI"/>
</dbReference>
<name>A0A9X2T2M5_9HYPH</name>
<gene>
    <name evidence="3" type="ORF">NVS89_02600</name>
</gene>
<comment type="similarity">
    <text evidence="1">Belongs to the peptidase C56 family.</text>
</comment>
<evidence type="ECO:0000313" key="3">
    <source>
        <dbReference type="EMBL" id="MCS0493971.1"/>
    </source>
</evidence>
<evidence type="ECO:0000256" key="1">
    <source>
        <dbReference type="ARBA" id="ARBA00008542"/>
    </source>
</evidence>
<dbReference type="NCBIfam" id="TIGR01382">
    <property type="entry name" value="PfpI"/>
    <property type="match status" value="1"/>
</dbReference>
<dbReference type="RefSeq" id="WP_258730918.1">
    <property type="nucleotide sequence ID" value="NZ_JANTHZ010000001.1"/>
</dbReference>
<reference evidence="3" key="1">
    <citation type="submission" date="2022-08" db="EMBL/GenBank/DDBJ databases">
        <authorList>
            <person name="Li F."/>
        </authorList>
    </citation>
    <scope>NUCLEOTIDE SEQUENCE</scope>
    <source>
        <strain evidence="3">MQZ15Z-1</strain>
    </source>
</reference>
<proteinExistence type="inferred from homology"/>
<protein>
    <submittedName>
        <fullName evidence="3">Type 1 glutamine amidotransferase</fullName>
    </submittedName>
</protein>
<dbReference type="PROSITE" id="PS51276">
    <property type="entry name" value="PEPTIDASE_C56_PFPI"/>
    <property type="match status" value="1"/>
</dbReference>
<dbReference type="EMBL" id="JANTHZ010000001">
    <property type="protein sequence ID" value="MCS0493971.1"/>
    <property type="molecule type" value="Genomic_DNA"/>
</dbReference>
<dbReference type="CDD" id="cd03134">
    <property type="entry name" value="GATase1_PfpI_like"/>
    <property type="match status" value="1"/>
</dbReference>
<evidence type="ECO:0000313" key="4">
    <source>
        <dbReference type="Proteomes" id="UP001151088"/>
    </source>
</evidence>
<dbReference type="Gene3D" id="3.40.50.880">
    <property type="match status" value="1"/>
</dbReference>
<dbReference type="Proteomes" id="UP001151088">
    <property type="component" value="Unassembled WGS sequence"/>
</dbReference>
<dbReference type="SUPFAM" id="SSF52317">
    <property type="entry name" value="Class I glutamine amidotransferase-like"/>
    <property type="match status" value="1"/>
</dbReference>
<keyword evidence="4" id="KW-1185">Reference proteome</keyword>
<sequence>MPNIHDARILVISANGFEQAELTVPRDKLKSAGARVEVASPDGKPIRGWDKTDWGDTVPADLAIPAARVEDYDALVIPGGQINPDLLRVNDDAMKLVRGFLDSGRTVAAICHGPWLLVEADAVRGRTVTSYKSIRTDVKNAGGNWVDREVATDQGIVTSRSPADLDAFVAKIIEEVGEGRHERRKAA</sequence>
<dbReference type="InterPro" id="IPR029062">
    <property type="entry name" value="Class_I_gatase-like"/>
</dbReference>
<accession>A0A9X2T2M5</accession>
<dbReference type="PANTHER" id="PTHR42733:SF12">
    <property type="entry name" value="PROTEINASE"/>
    <property type="match status" value="1"/>
</dbReference>
<dbReference type="Pfam" id="PF01965">
    <property type="entry name" value="DJ-1_PfpI"/>
    <property type="match status" value="1"/>
</dbReference>
<comment type="caution">
    <text evidence="3">The sequence shown here is derived from an EMBL/GenBank/DDBJ whole genome shotgun (WGS) entry which is preliminary data.</text>
</comment>
<dbReference type="InterPro" id="IPR006286">
    <property type="entry name" value="C56_PfpI-like"/>
</dbReference>
<evidence type="ECO:0000259" key="2">
    <source>
        <dbReference type="Pfam" id="PF01965"/>
    </source>
</evidence>
<dbReference type="AlphaFoldDB" id="A0A9X2T2M5"/>
<feature type="domain" description="DJ-1/PfpI" evidence="2">
    <location>
        <begin position="8"/>
        <end position="175"/>
    </location>
</feature>
<organism evidence="3 4">
    <name type="scientific">Ancylobacter mangrovi</name>
    <dbReference type="NCBI Taxonomy" id="2972472"/>
    <lineage>
        <taxon>Bacteria</taxon>
        <taxon>Pseudomonadati</taxon>
        <taxon>Pseudomonadota</taxon>
        <taxon>Alphaproteobacteria</taxon>
        <taxon>Hyphomicrobiales</taxon>
        <taxon>Xanthobacteraceae</taxon>
        <taxon>Ancylobacter</taxon>
    </lineage>
</organism>
<dbReference type="PANTHER" id="PTHR42733">
    <property type="entry name" value="DJ-1 PROTEIN"/>
    <property type="match status" value="1"/>
</dbReference>